<sequence length="625" mass="69153">MTTSCLLVHLERNFFLFLFIVLIGSSTPSFGALDPLQAMQKTEPPNNGSIEVGVARVDITPEGPIRLAGYGGRASESEGVLQPLWAKALAFGSDERGPSLLITVDLIGIPGHITEKVARRLSEKTGITPSQLVITSSHTHTGPEVGNLLNHFGKPMPPEELGSIVRYQDELTDKLEQLALQALQDRSPALVAWGQGEVGFAVNRRKLEKGKWIGFGVVPEGPVDHSMPLLRVTDPNSETLRAVLVNYACHGTTLGGDINKIHGDWIGEAQRIIEKRHPGATALVSIGAGGDANPEPRTELEYTTQHGQKIADEVDRLLNSTLRQIRTLPAGKLRKVDLPFSNIPTTQELVEQTSANGSEGYYAHLALDRIARGEPVPTSLSYPIQTWTFGDDLAMIFLAGEVVVDYSLRLKEELEPDRVWVTAYANDVPSYIPSRRVIREGGYEAEYSQYSYDRPSPYVDDIEDLIVGTVYYMLPDPWKPQGWYAEKNPDVVRPDGNGIIHLNAEMGHGIGPEIEYMPEWKAFGWFTQADRVEWEVAAEKQRNYEVHLEWSVSDEEAGKSFVLRAGDQQVTGKVGRTGSWETFKTTKIGRIQLSAGRQKVIFKPNARFEEGALLDLRALIFIPAD</sequence>
<accession>A0A1M5AWD7</accession>
<name>A0A1M5AWD7_9BACT</name>
<keyword evidence="3" id="KW-1185">Reference proteome</keyword>
<dbReference type="STRING" id="1194090.SAMN05443144_107192"/>
<feature type="domain" description="Neutral/alkaline non-lysosomal ceramidase N-terminal" evidence="1">
    <location>
        <begin position="51"/>
        <end position="279"/>
    </location>
</feature>
<dbReference type="SUPFAM" id="SSF49785">
    <property type="entry name" value="Galactose-binding domain-like"/>
    <property type="match status" value="1"/>
</dbReference>
<dbReference type="InterPro" id="IPR031329">
    <property type="entry name" value="NEUT/ALK_ceramidase_N"/>
</dbReference>
<evidence type="ECO:0000313" key="3">
    <source>
        <dbReference type="Proteomes" id="UP000184041"/>
    </source>
</evidence>
<proteinExistence type="predicted"/>
<dbReference type="Pfam" id="PF04734">
    <property type="entry name" value="Ceramidase_alk"/>
    <property type="match status" value="1"/>
</dbReference>
<organism evidence="2 3">
    <name type="scientific">Fodinibius roseus</name>
    <dbReference type="NCBI Taxonomy" id="1194090"/>
    <lineage>
        <taxon>Bacteria</taxon>
        <taxon>Pseudomonadati</taxon>
        <taxon>Balneolota</taxon>
        <taxon>Balneolia</taxon>
        <taxon>Balneolales</taxon>
        <taxon>Balneolaceae</taxon>
        <taxon>Fodinibius</taxon>
    </lineage>
</organism>
<dbReference type="OrthoDB" id="2579961at2"/>
<evidence type="ECO:0000313" key="2">
    <source>
        <dbReference type="EMBL" id="SHF34513.1"/>
    </source>
</evidence>
<dbReference type="AlphaFoldDB" id="A0A1M5AWD7"/>
<protein>
    <submittedName>
        <fullName evidence="2">Carbohydrate binding module (Family 6)</fullName>
    </submittedName>
</protein>
<dbReference type="InterPro" id="IPR008979">
    <property type="entry name" value="Galactose-bd-like_sf"/>
</dbReference>
<gene>
    <name evidence="2" type="ORF">SAMN05443144_107192</name>
</gene>
<dbReference type="Gene3D" id="2.60.120.260">
    <property type="entry name" value="Galactose-binding domain-like"/>
    <property type="match status" value="1"/>
</dbReference>
<evidence type="ECO:0000259" key="1">
    <source>
        <dbReference type="Pfam" id="PF04734"/>
    </source>
</evidence>
<dbReference type="Proteomes" id="UP000184041">
    <property type="component" value="Unassembled WGS sequence"/>
</dbReference>
<reference evidence="2 3" key="1">
    <citation type="submission" date="2016-11" db="EMBL/GenBank/DDBJ databases">
        <authorList>
            <person name="Jaros S."/>
            <person name="Januszkiewicz K."/>
            <person name="Wedrychowicz H."/>
        </authorList>
    </citation>
    <scope>NUCLEOTIDE SEQUENCE [LARGE SCALE GENOMIC DNA]</scope>
    <source>
        <strain evidence="2 3">DSM 21986</strain>
    </source>
</reference>
<dbReference type="EMBL" id="FQUS01000007">
    <property type="protein sequence ID" value="SHF34513.1"/>
    <property type="molecule type" value="Genomic_DNA"/>
</dbReference>